<evidence type="ECO:0000256" key="4">
    <source>
        <dbReference type="ARBA" id="ARBA00022692"/>
    </source>
</evidence>
<dbReference type="Proteomes" id="UP000050417">
    <property type="component" value="Unassembled WGS sequence"/>
</dbReference>
<feature type="transmembrane region" description="Helical" evidence="7">
    <location>
        <begin position="115"/>
        <end position="136"/>
    </location>
</feature>
<name>A0A0P6XUC7_9CHLR</name>
<keyword evidence="5 7" id="KW-1133">Transmembrane helix</keyword>
<keyword evidence="4 7" id="KW-0812">Transmembrane</keyword>
<evidence type="ECO:0000256" key="1">
    <source>
        <dbReference type="ARBA" id="ARBA00004651"/>
    </source>
</evidence>
<dbReference type="CDD" id="cd06261">
    <property type="entry name" value="TM_PBP2"/>
    <property type="match status" value="1"/>
</dbReference>
<dbReference type="Pfam" id="PF00528">
    <property type="entry name" value="BPD_transp_1"/>
    <property type="match status" value="1"/>
</dbReference>
<evidence type="ECO:0000259" key="8">
    <source>
        <dbReference type="PROSITE" id="PS50928"/>
    </source>
</evidence>
<dbReference type="InterPro" id="IPR000515">
    <property type="entry name" value="MetI-like"/>
</dbReference>
<organism evidence="9 10">
    <name type="scientific">Ornatilinea apprima</name>
    <dbReference type="NCBI Taxonomy" id="1134406"/>
    <lineage>
        <taxon>Bacteria</taxon>
        <taxon>Bacillati</taxon>
        <taxon>Chloroflexota</taxon>
        <taxon>Anaerolineae</taxon>
        <taxon>Anaerolineales</taxon>
        <taxon>Anaerolineaceae</taxon>
        <taxon>Ornatilinea</taxon>
    </lineage>
</organism>
<feature type="transmembrane region" description="Helical" evidence="7">
    <location>
        <begin position="241"/>
        <end position="262"/>
    </location>
</feature>
<dbReference type="EMBL" id="LGCL01000016">
    <property type="protein sequence ID" value="KPL78748.1"/>
    <property type="molecule type" value="Genomic_DNA"/>
</dbReference>
<dbReference type="GO" id="GO:0055085">
    <property type="term" value="P:transmembrane transport"/>
    <property type="evidence" value="ECO:0007669"/>
    <property type="project" value="InterPro"/>
</dbReference>
<keyword evidence="6 7" id="KW-0472">Membrane</keyword>
<dbReference type="PANTHER" id="PTHR43005">
    <property type="entry name" value="BLR7065 PROTEIN"/>
    <property type="match status" value="1"/>
</dbReference>
<sequence>MALLKHISRRQREERLLVIFLVAPAALIMAGVTVYPLVRSLWISLLKWDLTKPQLGHPFIGFENYLHVLKDPIFWQCARVTALFVVGAVTLEIVLGLLLALLLNKDFVGKNFVRMLALLPWAIPPVVNGIMWKWILNPSYGALNGMLYSLKIIDQYVVWLGSPTLALLMVILADVWKETPFIMLLFLAALQTIPQDLYEAAEVDGANALQKLFQITIPMIRPTLFVALSLRTIWALKSFDLIYTLTAGGPSNGTNVIGFYTYMKSFVSLDLGRGAAAAYIMTIVVMLVVVLYQRALTREK</sequence>
<feature type="transmembrane region" description="Helical" evidence="7">
    <location>
        <begin position="156"/>
        <end position="176"/>
    </location>
</feature>
<dbReference type="OrthoDB" id="9809527at2"/>
<dbReference type="AlphaFoldDB" id="A0A0P6XUC7"/>
<reference evidence="9 10" key="1">
    <citation type="submission" date="2015-07" db="EMBL/GenBank/DDBJ databases">
        <title>Genome sequence of Ornatilinea apprima DSM 23815.</title>
        <authorList>
            <person name="Hemp J."/>
            <person name="Ward L.M."/>
            <person name="Pace L.A."/>
            <person name="Fischer W.W."/>
        </authorList>
    </citation>
    <scope>NUCLEOTIDE SEQUENCE [LARGE SCALE GENOMIC DNA]</scope>
    <source>
        <strain evidence="9 10">P3M-1</strain>
    </source>
</reference>
<evidence type="ECO:0000256" key="3">
    <source>
        <dbReference type="ARBA" id="ARBA00022475"/>
    </source>
</evidence>
<dbReference type="SUPFAM" id="SSF161098">
    <property type="entry name" value="MetI-like"/>
    <property type="match status" value="1"/>
</dbReference>
<comment type="similarity">
    <text evidence="7">Belongs to the binding-protein-dependent transport system permease family.</text>
</comment>
<feature type="domain" description="ABC transmembrane type-1" evidence="8">
    <location>
        <begin position="78"/>
        <end position="292"/>
    </location>
</feature>
<gene>
    <name evidence="9" type="ORF">ADN00_05775</name>
</gene>
<dbReference type="InterPro" id="IPR035906">
    <property type="entry name" value="MetI-like_sf"/>
</dbReference>
<feature type="transmembrane region" description="Helical" evidence="7">
    <location>
        <begin position="80"/>
        <end position="103"/>
    </location>
</feature>
<dbReference type="Gene3D" id="1.10.3720.10">
    <property type="entry name" value="MetI-like"/>
    <property type="match status" value="1"/>
</dbReference>
<evidence type="ECO:0000313" key="9">
    <source>
        <dbReference type="EMBL" id="KPL78748.1"/>
    </source>
</evidence>
<feature type="transmembrane region" description="Helical" evidence="7">
    <location>
        <begin position="16"/>
        <end position="38"/>
    </location>
</feature>
<dbReference type="PROSITE" id="PS50928">
    <property type="entry name" value="ABC_TM1"/>
    <property type="match status" value="1"/>
</dbReference>
<dbReference type="PANTHER" id="PTHR43005:SF1">
    <property type="entry name" value="SPERMIDINE_PUTRESCINE TRANSPORT SYSTEM PERMEASE PROTEIN"/>
    <property type="match status" value="1"/>
</dbReference>
<protein>
    <recommendedName>
        <fullName evidence="8">ABC transmembrane type-1 domain-containing protein</fullName>
    </recommendedName>
</protein>
<comment type="caution">
    <text evidence="9">The sequence shown here is derived from an EMBL/GenBank/DDBJ whole genome shotgun (WGS) entry which is preliminary data.</text>
</comment>
<proteinExistence type="inferred from homology"/>
<dbReference type="RefSeq" id="WP_075062019.1">
    <property type="nucleotide sequence ID" value="NZ_LGCL01000016.1"/>
</dbReference>
<keyword evidence="10" id="KW-1185">Reference proteome</keyword>
<evidence type="ECO:0000256" key="6">
    <source>
        <dbReference type="ARBA" id="ARBA00023136"/>
    </source>
</evidence>
<evidence type="ECO:0000256" key="2">
    <source>
        <dbReference type="ARBA" id="ARBA00022448"/>
    </source>
</evidence>
<dbReference type="STRING" id="1134406.ADN00_05775"/>
<evidence type="ECO:0000256" key="5">
    <source>
        <dbReference type="ARBA" id="ARBA00022989"/>
    </source>
</evidence>
<comment type="subcellular location">
    <subcellularLocation>
        <location evidence="1 7">Cell membrane</location>
        <topology evidence="1 7">Multi-pass membrane protein</topology>
    </subcellularLocation>
</comment>
<keyword evidence="2 7" id="KW-0813">Transport</keyword>
<feature type="transmembrane region" description="Helical" evidence="7">
    <location>
        <begin position="274"/>
        <end position="292"/>
    </location>
</feature>
<evidence type="ECO:0000313" key="10">
    <source>
        <dbReference type="Proteomes" id="UP000050417"/>
    </source>
</evidence>
<dbReference type="GO" id="GO:0005886">
    <property type="term" value="C:plasma membrane"/>
    <property type="evidence" value="ECO:0007669"/>
    <property type="project" value="UniProtKB-SubCell"/>
</dbReference>
<evidence type="ECO:0000256" key="7">
    <source>
        <dbReference type="RuleBase" id="RU363032"/>
    </source>
</evidence>
<accession>A0A0P6XUC7</accession>
<keyword evidence="3" id="KW-1003">Cell membrane</keyword>